<feature type="chain" id="PRO_5037267503" description="MG2 domain-containing protein" evidence="1">
    <location>
        <begin position="21"/>
        <end position="796"/>
    </location>
</feature>
<dbReference type="Proteomes" id="UP000664034">
    <property type="component" value="Unassembled WGS sequence"/>
</dbReference>
<keyword evidence="3" id="KW-1185">Reference proteome</keyword>
<dbReference type="EMBL" id="JAFMYV010000004">
    <property type="protein sequence ID" value="MBO0936811.1"/>
    <property type="molecule type" value="Genomic_DNA"/>
</dbReference>
<evidence type="ECO:0000313" key="2">
    <source>
        <dbReference type="EMBL" id="MBO0936811.1"/>
    </source>
</evidence>
<proteinExistence type="predicted"/>
<feature type="signal peptide" evidence="1">
    <location>
        <begin position="1"/>
        <end position="20"/>
    </location>
</feature>
<gene>
    <name evidence="2" type="ORF">J2I47_09675</name>
</gene>
<evidence type="ECO:0000256" key="1">
    <source>
        <dbReference type="SAM" id="SignalP"/>
    </source>
</evidence>
<keyword evidence="1" id="KW-0732">Signal</keyword>
<dbReference type="AlphaFoldDB" id="A0A939GEE0"/>
<sequence>MNRHLPILFFLVSLPTLVLAQQPLTALQQRFANYQQQHLVEKLFVHTDRSVYTSGESIWFRLFYIDGSSHRPLNVSKVAYLELIDKDQKAVLQTKIALDSGRGAGSLIVPTALPSGHYVLRTYTHWMKSVSPDFLSEKPVTIINPFRKMGLTTVPDTAGYDVQFFPEGGNLVSGLPARVAVKLVDKRTGRGANLGGVVLTQSNDTVSRFSSLRFGMGMFSLTPSVKNTYRVVLTGARAKTPSYSLPAIYETGYTMHMVAEAGQLRVTVRTNVPTADAETVYLLGHTRQVPNVSEGKSMQGGEAVFTFPQRTLGEGISQLTVFNSAGQPVCERLWCNRPQPGLLLEAKASRDTYAPRAPVSLEFLAKNSTGGPAMADMSVSVYRLDSLQTEETTTLPAYLWLTSDLRGTVESPDYYLTHTGPDADAALDNLMLTHGWRRFRWEAVLQPKPAPITAAPEHRGLVVRGRVTQARTGAPAPDVPVYLSIPGKAVRLYSIRSDSAGLVRVDLADLYGTHDLVLQTATPDTTYRIELLNPYTETATATPLPLFDLTSAAATSVRERSLAMQVQTSYYSRFSNPPTPPSRDSTAFYSTPDERYNLDAYTRFTVMDEVLSEYVPGVIVRKQQGHAVLRVNNIPYRKVFDDAPLMLLDGVPVFDTDKVMALSPLKIKSLDVVTRRYFLGYTTLPGIISFRTYRGDLAGFQPDARAVVLEYDGLQTPREFYAPRYETPAQQTSRRPDFRTLLHWQPYVQTNAQGRANLSFYTSDQEGTYRVVVQGVTPAGQPAFTQQTIVVQGGLK</sequence>
<evidence type="ECO:0000313" key="3">
    <source>
        <dbReference type="Proteomes" id="UP000664034"/>
    </source>
</evidence>
<reference evidence="2" key="1">
    <citation type="submission" date="2021-03" db="EMBL/GenBank/DDBJ databases">
        <title>Fibrella sp. HMF5335 genome sequencing and assembly.</title>
        <authorList>
            <person name="Kang H."/>
            <person name="Kim H."/>
            <person name="Bae S."/>
            <person name="Joh K."/>
        </authorList>
    </citation>
    <scope>NUCLEOTIDE SEQUENCE</scope>
    <source>
        <strain evidence="2">HMF5335</strain>
    </source>
</reference>
<comment type="caution">
    <text evidence="2">The sequence shown here is derived from an EMBL/GenBank/DDBJ whole genome shotgun (WGS) entry which is preliminary data.</text>
</comment>
<accession>A0A939GEE0</accession>
<organism evidence="2 3">
    <name type="scientific">Fibrella rubiginis</name>
    <dbReference type="NCBI Taxonomy" id="2817060"/>
    <lineage>
        <taxon>Bacteria</taxon>
        <taxon>Pseudomonadati</taxon>
        <taxon>Bacteroidota</taxon>
        <taxon>Cytophagia</taxon>
        <taxon>Cytophagales</taxon>
        <taxon>Spirosomataceae</taxon>
        <taxon>Fibrella</taxon>
    </lineage>
</organism>
<dbReference type="Gene3D" id="2.60.40.1930">
    <property type="match status" value="1"/>
</dbReference>
<name>A0A939GEE0_9BACT</name>
<protein>
    <recommendedName>
        <fullName evidence="4">MG2 domain-containing protein</fullName>
    </recommendedName>
</protein>
<dbReference type="RefSeq" id="WP_207364374.1">
    <property type="nucleotide sequence ID" value="NZ_JAFMYV010000004.1"/>
</dbReference>
<evidence type="ECO:0008006" key="4">
    <source>
        <dbReference type="Google" id="ProtNLM"/>
    </source>
</evidence>